<dbReference type="AlphaFoldDB" id="A0A2A5T7B4"/>
<name>A0A2A5T7B4_9GAMM</name>
<reference evidence="2" key="1">
    <citation type="submission" date="2017-04" db="EMBL/GenBank/DDBJ databases">
        <title>Genome evolution of the luminous symbionts of deep sea anglerfish.</title>
        <authorList>
            <person name="Hendry T.A."/>
        </authorList>
    </citation>
    <scope>NUCLEOTIDE SEQUENCE [LARGE SCALE GENOMIC DNA]</scope>
</reference>
<comment type="caution">
    <text evidence="1">The sequence shown here is derived from an EMBL/GenBank/DDBJ whole genome shotgun (WGS) entry which is preliminary data.</text>
</comment>
<accession>A0A2A5T7B4</accession>
<proteinExistence type="predicted"/>
<dbReference type="Proteomes" id="UP000219020">
    <property type="component" value="Unassembled WGS sequence"/>
</dbReference>
<sequence>MLGAESGVDLSEELCIVFELFSNDALLLDSRKSKAKINDVLKSKILLAEKQQYFTII</sequence>
<organism evidence="1 2">
    <name type="scientific">Candidatus Enterovibrio escicola</name>
    <dbReference type="NCBI Taxonomy" id="1927127"/>
    <lineage>
        <taxon>Bacteria</taxon>
        <taxon>Pseudomonadati</taxon>
        <taxon>Pseudomonadota</taxon>
        <taxon>Gammaproteobacteria</taxon>
        <taxon>Vibrionales</taxon>
        <taxon>Vibrionaceae</taxon>
        <taxon>Enterovibrio</taxon>
    </lineage>
</organism>
<gene>
    <name evidence="1" type="ORF">BTN49_0244</name>
</gene>
<evidence type="ECO:0000313" key="1">
    <source>
        <dbReference type="EMBL" id="PCS24051.1"/>
    </source>
</evidence>
<dbReference type="EMBL" id="NBYY01000006">
    <property type="protein sequence ID" value="PCS24051.1"/>
    <property type="molecule type" value="Genomic_DNA"/>
</dbReference>
<evidence type="ECO:0000313" key="2">
    <source>
        <dbReference type="Proteomes" id="UP000219020"/>
    </source>
</evidence>
<protein>
    <submittedName>
        <fullName evidence="1">Uncharacterized protein</fullName>
    </submittedName>
</protein>
<dbReference type="RefSeq" id="WP_190319281.1">
    <property type="nucleotide sequence ID" value="NZ_CAWNJE010000035.1"/>
</dbReference>
<keyword evidence="2" id="KW-1185">Reference proteome</keyword>